<reference evidence="2 3" key="1">
    <citation type="journal article" date="2019" name="New Phytol.">
        <title>Comparative genomics reveals unique wood-decay strategies and fruiting body development in the Schizophyllaceae.</title>
        <authorList>
            <person name="Almasi E."/>
            <person name="Sahu N."/>
            <person name="Krizsan K."/>
            <person name="Balint B."/>
            <person name="Kovacs G.M."/>
            <person name="Kiss B."/>
            <person name="Cseklye J."/>
            <person name="Drula E."/>
            <person name="Henrissat B."/>
            <person name="Nagy I."/>
            <person name="Chovatia M."/>
            <person name="Adam C."/>
            <person name="LaButti K."/>
            <person name="Lipzen A."/>
            <person name="Riley R."/>
            <person name="Grigoriev I.V."/>
            <person name="Nagy L.G."/>
        </authorList>
    </citation>
    <scope>NUCLEOTIDE SEQUENCE [LARGE SCALE GENOMIC DNA]</scope>
    <source>
        <strain evidence="2 3">NL-1724</strain>
    </source>
</reference>
<sequence length="276" mass="30062">MDVDMDSGQVVVPPPMLRHPSTVSMASPSATPALPPASPPPPTLRLPSAMVGPLPHRPTPLPHFQPSWEGPGTVLDANARTKLGLCVDTLTRRAPNGSNIDLMPGLFKTADGVAQVTREQDEHQLSDIRERYSRQSATIDANIISMLFPSDVTTNIYPPPPDYIYEGIHHGIHGDLPVLRKLCSPKMHDLVMGSPAFPSVRDIPLAMMGYDVDYLTVEAFDVGGRNFDTTLVGLYYFAIREDDGVLRAADHIIACGEALRQLVQTRRLAEGMGRAI</sequence>
<evidence type="ECO:0000313" key="2">
    <source>
        <dbReference type="EMBL" id="TRM55785.1"/>
    </source>
</evidence>
<gene>
    <name evidence="2" type="ORF">BD626DRAFT_576596</name>
</gene>
<dbReference type="Proteomes" id="UP000320762">
    <property type="component" value="Unassembled WGS sequence"/>
</dbReference>
<evidence type="ECO:0000256" key="1">
    <source>
        <dbReference type="SAM" id="MobiDB-lite"/>
    </source>
</evidence>
<accession>A0A550BTA7</accession>
<feature type="compositionally biased region" description="Pro residues" evidence="1">
    <location>
        <begin position="33"/>
        <end position="43"/>
    </location>
</feature>
<keyword evidence="3" id="KW-1185">Reference proteome</keyword>
<organism evidence="2 3">
    <name type="scientific">Schizophyllum amplum</name>
    <dbReference type="NCBI Taxonomy" id="97359"/>
    <lineage>
        <taxon>Eukaryota</taxon>
        <taxon>Fungi</taxon>
        <taxon>Dikarya</taxon>
        <taxon>Basidiomycota</taxon>
        <taxon>Agaricomycotina</taxon>
        <taxon>Agaricomycetes</taxon>
        <taxon>Agaricomycetidae</taxon>
        <taxon>Agaricales</taxon>
        <taxon>Schizophyllaceae</taxon>
        <taxon>Schizophyllum</taxon>
    </lineage>
</organism>
<dbReference type="EMBL" id="VDMD01000095">
    <property type="protein sequence ID" value="TRM55785.1"/>
    <property type="molecule type" value="Genomic_DNA"/>
</dbReference>
<comment type="caution">
    <text evidence="2">The sequence shown here is derived from an EMBL/GenBank/DDBJ whole genome shotgun (WGS) entry which is preliminary data.</text>
</comment>
<evidence type="ECO:0000313" key="3">
    <source>
        <dbReference type="Proteomes" id="UP000320762"/>
    </source>
</evidence>
<name>A0A550BTA7_9AGAR</name>
<proteinExistence type="predicted"/>
<feature type="region of interest" description="Disordered" evidence="1">
    <location>
        <begin position="1"/>
        <end position="43"/>
    </location>
</feature>
<dbReference type="AlphaFoldDB" id="A0A550BTA7"/>
<protein>
    <submittedName>
        <fullName evidence="2">Uncharacterized protein</fullName>
    </submittedName>
</protein>